<feature type="compositionally biased region" description="Low complexity" evidence="7">
    <location>
        <begin position="337"/>
        <end position="353"/>
    </location>
</feature>
<keyword evidence="14" id="KW-1185">Reference proteome</keyword>
<feature type="compositionally biased region" description="Polar residues" evidence="7">
    <location>
        <begin position="651"/>
        <end position="681"/>
    </location>
</feature>
<dbReference type="Ensembl" id="ENSCRFT00000014029.1">
    <property type="protein sequence ID" value="ENSCRFP00000013556.1"/>
    <property type="gene ID" value="ENSCRFG00000010490.1"/>
</dbReference>
<comment type="subcellular location">
    <subcellularLocation>
        <location evidence="1">Membrane</location>
    </subcellularLocation>
</comment>
<dbReference type="InterPro" id="IPR001846">
    <property type="entry name" value="VWF_type-D"/>
</dbReference>
<feature type="domain" description="VWFD" evidence="12">
    <location>
        <begin position="1382"/>
        <end position="1574"/>
    </location>
</feature>
<feature type="domain" description="AMOP" evidence="10">
    <location>
        <begin position="1264"/>
        <end position="1425"/>
    </location>
</feature>
<keyword evidence="6" id="KW-0245">EGF-like domain</keyword>
<evidence type="ECO:0000256" key="5">
    <source>
        <dbReference type="ARBA" id="ARBA00023157"/>
    </source>
</evidence>
<dbReference type="InterPro" id="IPR000742">
    <property type="entry name" value="EGF"/>
</dbReference>
<evidence type="ECO:0000256" key="4">
    <source>
        <dbReference type="ARBA" id="ARBA00023136"/>
    </source>
</evidence>
<dbReference type="Pfam" id="PF00094">
    <property type="entry name" value="VWD"/>
    <property type="match status" value="1"/>
</dbReference>
<dbReference type="PROSITE" id="PS50856">
    <property type="entry name" value="AMOP"/>
    <property type="match status" value="1"/>
</dbReference>
<evidence type="ECO:0000259" key="10">
    <source>
        <dbReference type="PROSITE" id="PS50856"/>
    </source>
</evidence>
<evidence type="ECO:0000256" key="6">
    <source>
        <dbReference type="PROSITE-ProRule" id="PRU00076"/>
    </source>
</evidence>
<dbReference type="GO" id="GO:0016020">
    <property type="term" value="C:membrane"/>
    <property type="evidence" value="ECO:0007669"/>
    <property type="project" value="UniProtKB-SubCell"/>
</dbReference>
<feature type="domain" description="EGF-like" evidence="9">
    <location>
        <begin position="1816"/>
        <end position="1854"/>
    </location>
</feature>
<dbReference type="PROSITE" id="PS51233">
    <property type="entry name" value="VWFD"/>
    <property type="match status" value="1"/>
</dbReference>
<dbReference type="InterPro" id="IPR003886">
    <property type="entry name" value="NIDO_dom"/>
</dbReference>
<feature type="transmembrane region" description="Helical" evidence="8">
    <location>
        <begin position="2006"/>
        <end position="2039"/>
    </location>
</feature>
<feature type="compositionally biased region" description="Low complexity" evidence="7">
    <location>
        <begin position="617"/>
        <end position="627"/>
    </location>
</feature>
<feature type="compositionally biased region" description="Low complexity" evidence="7">
    <location>
        <begin position="12"/>
        <end position="23"/>
    </location>
</feature>
<feature type="region of interest" description="Disordered" evidence="7">
    <location>
        <begin position="1"/>
        <end position="23"/>
    </location>
</feature>
<dbReference type="PROSITE" id="PS51220">
    <property type="entry name" value="NIDO"/>
    <property type="match status" value="1"/>
</dbReference>
<keyword evidence="4 8" id="KW-0472">Membrane</keyword>
<feature type="region of interest" description="Disordered" evidence="7">
    <location>
        <begin position="569"/>
        <end position="599"/>
    </location>
</feature>
<feature type="disulfide bond" evidence="6">
    <location>
        <begin position="1825"/>
        <end position="1842"/>
    </location>
</feature>
<feature type="compositionally biased region" description="Polar residues" evidence="7">
    <location>
        <begin position="169"/>
        <end position="183"/>
    </location>
</feature>
<dbReference type="InterPro" id="IPR051495">
    <property type="entry name" value="Epithelial_Barrier/Signaling"/>
</dbReference>
<feature type="domain" description="EGF-like" evidence="9">
    <location>
        <begin position="1966"/>
        <end position="2005"/>
    </location>
</feature>
<dbReference type="SMART" id="SM00216">
    <property type="entry name" value="VWD"/>
    <property type="match status" value="1"/>
</dbReference>
<feature type="region of interest" description="Disordered" evidence="7">
    <location>
        <begin position="169"/>
        <end position="237"/>
    </location>
</feature>
<evidence type="ECO:0000259" key="11">
    <source>
        <dbReference type="PROSITE" id="PS51220"/>
    </source>
</evidence>
<dbReference type="SMART" id="SM00723">
    <property type="entry name" value="AMOP"/>
    <property type="match status" value="1"/>
</dbReference>
<name>A0A8C3XDS2_9PASS</name>
<dbReference type="InterPro" id="IPR005533">
    <property type="entry name" value="AMOP_dom"/>
</dbReference>
<evidence type="ECO:0008006" key="15">
    <source>
        <dbReference type="Google" id="ProtNLM"/>
    </source>
</evidence>
<dbReference type="PANTHER" id="PTHR13802:SF52">
    <property type="entry name" value="MUCIN-4"/>
    <property type="match status" value="1"/>
</dbReference>
<keyword evidence="2 8" id="KW-0812">Transmembrane</keyword>
<feature type="region of interest" description="Disordered" evidence="7">
    <location>
        <begin position="956"/>
        <end position="983"/>
    </location>
</feature>
<organism evidence="13 14">
    <name type="scientific">Cyanoderma ruficeps</name>
    <name type="common">rufous-capped babbler</name>
    <dbReference type="NCBI Taxonomy" id="181631"/>
    <lineage>
        <taxon>Eukaryota</taxon>
        <taxon>Metazoa</taxon>
        <taxon>Chordata</taxon>
        <taxon>Craniata</taxon>
        <taxon>Vertebrata</taxon>
        <taxon>Euteleostomi</taxon>
        <taxon>Archelosauria</taxon>
        <taxon>Archosauria</taxon>
        <taxon>Dinosauria</taxon>
        <taxon>Saurischia</taxon>
        <taxon>Theropoda</taxon>
        <taxon>Coelurosauria</taxon>
        <taxon>Aves</taxon>
        <taxon>Neognathae</taxon>
        <taxon>Neoaves</taxon>
        <taxon>Telluraves</taxon>
        <taxon>Australaves</taxon>
        <taxon>Passeriformes</taxon>
        <taxon>Sylvioidea</taxon>
        <taxon>Timaliidae</taxon>
        <taxon>Cyanoderma</taxon>
    </lineage>
</organism>
<dbReference type="PANTHER" id="PTHR13802">
    <property type="entry name" value="MUCIN 4-RELATED"/>
    <property type="match status" value="1"/>
</dbReference>
<feature type="region of interest" description="Disordered" evidence="7">
    <location>
        <begin position="617"/>
        <end position="681"/>
    </location>
</feature>
<dbReference type="Proteomes" id="UP000694396">
    <property type="component" value="Unplaced"/>
</dbReference>
<evidence type="ECO:0000256" key="1">
    <source>
        <dbReference type="ARBA" id="ARBA00004370"/>
    </source>
</evidence>
<dbReference type="SMART" id="SM00181">
    <property type="entry name" value="EGF"/>
    <property type="match status" value="4"/>
</dbReference>
<feature type="region of interest" description="Disordered" evidence="7">
    <location>
        <begin position="698"/>
        <end position="728"/>
    </location>
</feature>
<dbReference type="Pfam" id="PF06119">
    <property type="entry name" value="NIDO"/>
    <property type="match status" value="1"/>
</dbReference>
<keyword evidence="3 8" id="KW-1133">Transmembrane helix</keyword>
<feature type="region of interest" description="Disordered" evidence="7">
    <location>
        <begin position="311"/>
        <end position="382"/>
    </location>
</feature>
<feature type="compositionally biased region" description="Low complexity" evidence="7">
    <location>
        <begin position="197"/>
        <end position="209"/>
    </location>
</feature>
<dbReference type="PROSITE" id="PS50026">
    <property type="entry name" value="EGF_3"/>
    <property type="match status" value="2"/>
</dbReference>
<sequence length="2047" mass="212067">MQGSPQEGSGAGISSPGAASHAAGIIPAPTTTWHMQPLSFKPTGHTVGLALSAVTVEQMPVTAWTTEPFLPRDDHSRATSSPSISRSSAEPHSTAMLVSQEVIRGLDEATSLLATAASISQDKASPMKMAAATASPHKTVTEWASLAAPPPADPPSASLAKVTFYSTTVGTSKATEPGTQTLPSADDRASQDPPGPLSQLAPALLPQLPDDAVRGTGETLPPSHSTAPGTAGHGLPGDNAIIPTQAIPQAAGTLAAVMDVVAGEYIPPLGSTSAELVSIRNEASTKPTAGTAILETKDTPGGLSLSLFPHAALNDPDGPSPKPVPCSMGSLLPQPLSTGLGTTTAEAAAGGSPPATPSMAMPLSLTGTSGAKADRAPRAAAAAPPTPIIAFGIGTLPATHPSPFVSNSPVSEAGMGSASLASGSATTMPGDTEATLPVPDVTPRTALAPVLWAGPQVVEAPGTGMPSPNAAPGTGRAVSDTPGGPRAVTVPMASQADASSLLEGRANVGMALEVSPSSIPQEMATVMSPLFMAAPLQAMGASGDPQPDGSTTGRAMGMGFLEVSTDNPGASTVGPAPSHVIVTARPSPEPPATADKPTAGITSLAVGHTNVPEATAASWTGATGTTAHVSTTHSESATKSAAPSATTSSTHVPDSSATGTSLATTPSTRTFPSNANLPTTSTGRETFVTMVATAMPPATAQATSTSSAPSLAVTHSDTSRDGQPVPSPAAHNPLVETTLGSWGILGPSTAVAVSESPLPSLHSPREETATVPLSLLGVGATGVTAAGQTAMESATGTTSTSISYHKMGQAVGTSPPAFRTSPGAPAWEEKTAVSTGSTTATAAGNTMASTTGSTTAIAAGNSTATIATIVTTATTATTADSTTATTATTTTTATTAGNTTATTADSTTATSAGNRTATTATIATTATTAGSTTATTTGSTKAIAAGSTMAITSTAPVSTVEESGRFPAPGTTAPVRPPVTTSPATTLSRAFGTQRGPSTELSTFAHTTTRHRTPAPEPQPTHELIKPATSLYPFGVEGGDQEYVQRMVDFNSPLFKPEIGFPFGKSLRDALYFTDNGQIIFPPTDNYVPSNPNPPPRGFTGRESLPMVAAFWDDADFSKGVGTTWYQEYSTLSSTHDAVVQDVEAKIEKYLKIPYVAKWTLKVTWEKAPAYPSRKDDTQTSTYQAVLTTDGIRSFALLLYQDGGMRWDYTKLAAANVLIGFSSGNGYAQNNELTQKPPAVKYRPDQHSNTNVRGLWIYRLDSRSRVNYRLQCLVWLDTEPAPATWNSQLPPCPCSQPQAELDPRPADTSVRMLRTVSPSPAGAGVRCLYQGGSLLEGWQERAWNRELEAFDWCCRRVGKPLFCARFAEKRPRIGCEGYVPPTPAGAFGDPHITTLDGLTYTFNGLGDFVLLLASDAQTSFVLQGRTAQTGTAQATNFVAFAAQYISNTTTTVEWTLGSQDDIQVLLNNETIPFAYSQDLGDEVYYSPGVLLVNASSVTAVLDGTIAVSVSATSGMLSVVCSLPDWYRNSTRGLLGVWNQDPADDFQMPNGTSISVNSSEEEIYSYGMTCKSRLRTLLDDPLLAVPSALNFTPFFLSWLRQENESQYQLAALQCHSSKECIYDLLSTGNLALGLATQTLAADFQQRKTALSKWSTSSPLRGHGLDVSGQCPSPFRGSLASYETEEKSPRSWICTNGTVIWEPRRIAPFTINLEAVGSNNISALLQLRFTLCRCSRSQECDYSNTVTVKESSLQVLAACRCESGYLGAFCQDPPDPCSQGCFPGVGCDPFSGCGPCPAGLTGDGQHCSGDEGSPHACSYHSCPEGYCSNGGRCHLHPITCTPTCTCPPAFTDQHCLVAGGDFQPLASTVAPGTELGSVRRIPPVPIVPITLCPPGIGSQPWGRWGGSLPSPGIHAAWGSIKGCCCKAEPICFPSPVTVDELRGYFPCSLYGYKGYQLHYMGTIGFVCVSPCKMGYCQHGGRCQHLPEGPTCSCLPFSIYSPAGLQCEWLAISLAAFLGILLGALALLCLLFAMGCLCWACGRLGVREKN</sequence>
<feature type="region of interest" description="Disordered" evidence="7">
    <location>
        <begin position="65"/>
        <end position="94"/>
    </location>
</feature>
<feature type="compositionally biased region" description="Low complexity" evidence="7">
    <location>
        <begin position="634"/>
        <end position="650"/>
    </location>
</feature>
<evidence type="ECO:0000256" key="2">
    <source>
        <dbReference type="ARBA" id="ARBA00022692"/>
    </source>
</evidence>
<feature type="compositionally biased region" description="Low complexity" evidence="7">
    <location>
        <begin position="698"/>
        <end position="714"/>
    </location>
</feature>
<feature type="compositionally biased region" description="Low complexity" evidence="7">
    <location>
        <begin position="413"/>
        <end position="425"/>
    </location>
</feature>
<feature type="compositionally biased region" description="Low complexity" evidence="7">
    <location>
        <begin position="78"/>
        <end position="93"/>
    </location>
</feature>
<comment type="caution">
    <text evidence="6">Lacks conserved residue(s) required for the propagation of feature annotation.</text>
</comment>
<evidence type="ECO:0000256" key="3">
    <source>
        <dbReference type="ARBA" id="ARBA00022989"/>
    </source>
</evidence>
<evidence type="ECO:0000259" key="12">
    <source>
        <dbReference type="PROSITE" id="PS51233"/>
    </source>
</evidence>
<reference evidence="13" key="2">
    <citation type="submission" date="2025-09" db="UniProtKB">
        <authorList>
            <consortium name="Ensembl"/>
        </authorList>
    </citation>
    <scope>IDENTIFICATION</scope>
</reference>
<evidence type="ECO:0000313" key="13">
    <source>
        <dbReference type="Ensembl" id="ENSCRFP00000013556.1"/>
    </source>
</evidence>
<dbReference type="GO" id="GO:0007160">
    <property type="term" value="P:cell-matrix adhesion"/>
    <property type="evidence" value="ECO:0007669"/>
    <property type="project" value="InterPro"/>
</dbReference>
<evidence type="ECO:0000256" key="8">
    <source>
        <dbReference type="SAM" id="Phobius"/>
    </source>
</evidence>
<dbReference type="InterPro" id="IPR056619">
    <property type="entry name" value="C8-3_MUC4"/>
</dbReference>
<evidence type="ECO:0000256" key="7">
    <source>
        <dbReference type="SAM" id="MobiDB-lite"/>
    </source>
</evidence>
<dbReference type="SMART" id="SM00539">
    <property type="entry name" value="NIDO"/>
    <property type="match status" value="1"/>
</dbReference>
<proteinExistence type="predicted"/>
<accession>A0A8C3XDS2</accession>
<dbReference type="GO" id="GO:0005176">
    <property type="term" value="F:ErbB-2 class receptor binding"/>
    <property type="evidence" value="ECO:0007669"/>
    <property type="project" value="TreeGrafter"/>
</dbReference>
<dbReference type="Pfam" id="PF23263">
    <property type="entry name" value="C8-3_MUC4"/>
    <property type="match status" value="1"/>
</dbReference>
<feature type="disulfide bond" evidence="6">
    <location>
        <begin position="1844"/>
        <end position="1853"/>
    </location>
</feature>
<evidence type="ECO:0000259" key="9">
    <source>
        <dbReference type="PROSITE" id="PS50026"/>
    </source>
</evidence>
<feature type="domain" description="NIDO" evidence="11">
    <location>
        <begin position="1110"/>
        <end position="1263"/>
    </location>
</feature>
<feature type="region of interest" description="Disordered" evidence="7">
    <location>
        <begin position="408"/>
        <end position="438"/>
    </location>
</feature>
<reference evidence="13" key="1">
    <citation type="submission" date="2025-08" db="UniProtKB">
        <authorList>
            <consortium name="Ensembl"/>
        </authorList>
    </citation>
    <scope>IDENTIFICATION</scope>
</reference>
<evidence type="ECO:0000313" key="14">
    <source>
        <dbReference type="Proteomes" id="UP000694396"/>
    </source>
</evidence>
<protein>
    <recommendedName>
        <fullName evidence="15">Mucin-4</fullName>
    </recommendedName>
</protein>
<keyword evidence="5 6" id="KW-1015">Disulfide bond</keyword>